<sequence length="134" mass="15476">MDHLTRWHVSPPKKKTEKYYPTWHTPGYSSRDRTVNGYAVRHDILSSATYDDFSSNRTTQQIREESFGSSVFWTLSVVFSFKRAGLNAHKSFASFERLMQYDLCLQMMVFLCGKDLDKGAEDLGVALEILSFVF</sequence>
<dbReference type="Proteomes" id="UP001141806">
    <property type="component" value="Unassembled WGS sequence"/>
</dbReference>
<dbReference type="EMBL" id="JAMYWD010000007">
    <property type="protein sequence ID" value="KAJ4964603.1"/>
    <property type="molecule type" value="Genomic_DNA"/>
</dbReference>
<organism evidence="1 2">
    <name type="scientific">Protea cynaroides</name>
    <dbReference type="NCBI Taxonomy" id="273540"/>
    <lineage>
        <taxon>Eukaryota</taxon>
        <taxon>Viridiplantae</taxon>
        <taxon>Streptophyta</taxon>
        <taxon>Embryophyta</taxon>
        <taxon>Tracheophyta</taxon>
        <taxon>Spermatophyta</taxon>
        <taxon>Magnoliopsida</taxon>
        <taxon>Proteales</taxon>
        <taxon>Proteaceae</taxon>
        <taxon>Protea</taxon>
    </lineage>
</organism>
<protein>
    <submittedName>
        <fullName evidence="1">Uncharacterized protein</fullName>
    </submittedName>
</protein>
<gene>
    <name evidence="1" type="ORF">NE237_016452</name>
</gene>
<name>A0A9Q0HE17_9MAGN</name>
<evidence type="ECO:0000313" key="1">
    <source>
        <dbReference type="EMBL" id="KAJ4964603.1"/>
    </source>
</evidence>
<evidence type="ECO:0000313" key="2">
    <source>
        <dbReference type="Proteomes" id="UP001141806"/>
    </source>
</evidence>
<comment type="caution">
    <text evidence="1">The sequence shown here is derived from an EMBL/GenBank/DDBJ whole genome shotgun (WGS) entry which is preliminary data.</text>
</comment>
<accession>A0A9Q0HE17</accession>
<proteinExistence type="predicted"/>
<keyword evidence="2" id="KW-1185">Reference proteome</keyword>
<dbReference type="AlphaFoldDB" id="A0A9Q0HE17"/>
<reference evidence="1" key="1">
    <citation type="journal article" date="2023" name="Plant J.">
        <title>The genome of the king protea, Protea cynaroides.</title>
        <authorList>
            <person name="Chang J."/>
            <person name="Duong T.A."/>
            <person name="Schoeman C."/>
            <person name="Ma X."/>
            <person name="Roodt D."/>
            <person name="Barker N."/>
            <person name="Li Z."/>
            <person name="Van de Peer Y."/>
            <person name="Mizrachi E."/>
        </authorList>
    </citation>
    <scope>NUCLEOTIDE SEQUENCE</scope>
    <source>
        <tissue evidence="1">Young leaves</tissue>
    </source>
</reference>